<dbReference type="EMBL" id="CP157483">
    <property type="protein sequence ID" value="XBO42964.1"/>
    <property type="molecule type" value="Genomic_DNA"/>
</dbReference>
<dbReference type="Pfam" id="PF08241">
    <property type="entry name" value="Methyltransf_11"/>
    <property type="match status" value="1"/>
</dbReference>
<dbReference type="SUPFAM" id="SSF53335">
    <property type="entry name" value="S-adenosyl-L-methionine-dependent methyltransferases"/>
    <property type="match status" value="1"/>
</dbReference>
<organism evidence="2">
    <name type="scientific">Pedococcus sp. KACC 23699</name>
    <dbReference type="NCBI Taxonomy" id="3149228"/>
    <lineage>
        <taxon>Bacteria</taxon>
        <taxon>Bacillati</taxon>
        <taxon>Actinomycetota</taxon>
        <taxon>Actinomycetes</taxon>
        <taxon>Micrococcales</taxon>
        <taxon>Intrasporangiaceae</taxon>
        <taxon>Pedococcus</taxon>
    </lineage>
</organism>
<dbReference type="InterPro" id="IPR013216">
    <property type="entry name" value="Methyltransf_11"/>
</dbReference>
<evidence type="ECO:0000259" key="1">
    <source>
        <dbReference type="Pfam" id="PF08241"/>
    </source>
</evidence>
<dbReference type="RefSeq" id="WP_406830388.1">
    <property type="nucleotide sequence ID" value="NZ_CP157483.1"/>
</dbReference>
<dbReference type="PANTHER" id="PTHR43861">
    <property type="entry name" value="TRANS-ACONITATE 2-METHYLTRANSFERASE-RELATED"/>
    <property type="match status" value="1"/>
</dbReference>
<dbReference type="GO" id="GO:0008757">
    <property type="term" value="F:S-adenosylmethionine-dependent methyltransferase activity"/>
    <property type="evidence" value="ECO:0007669"/>
    <property type="project" value="InterPro"/>
</dbReference>
<gene>
    <name evidence="2" type="ORF">ABEG17_15520</name>
</gene>
<dbReference type="InterPro" id="IPR029063">
    <property type="entry name" value="SAM-dependent_MTases_sf"/>
</dbReference>
<dbReference type="AlphaFoldDB" id="A0AAU7JS87"/>
<dbReference type="GO" id="GO:0032259">
    <property type="term" value="P:methylation"/>
    <property type="evidence" value="ECO:0007669"/>
    <property type="project" value="UniProtKB-KW"/>
</dbReference>
<keyword evidence="2" id="KW-0489">Methyltransferase</keyword>
<keyword evidence="2" id="KW-0808">Transferase</keyword>
<protein>
    <submittedName>
        <fullName evidence="2">Class I SAM-dependent methyltransferase</fullName>
    </submittedName>
</protein>
<dbReference type="Gene3D" id="3.40.50.150">
    <property type="entry name" value="Vaccinia Virus protein VP39"/>
    <property type="match status" value="1"/>
</dbReference>
<proteinExistence type="predicted"/>
<feature type="domain" description="Methyltransferase type 11" evidence="1">
    <location>
        <begin position="45"/>
        <end position="143"/>
    </location>
</feature>
<reference evidence="2" key="1">
    <citation type="submission" date="2024-05" db="EMBL/GenBank/DDBJ databases">
        <authorList>
            <person name="Kim S."/>
            <person name="Heo J."/>
            <person name="Choi H."/>
            <person name="Choi Y."/>
            <person name="Kwon S.-W."/>
            <person name="Kim Y."/>
        </authorList>
    </citation>
    <scope>NUCLEOTIDE SEQUENCE</scope>
    <source>
        <strain evidence="2">KACC 23699</strain>
    </source>
</reference>
<dbReference type="CDD" id="cd02440">
    <property type="entry name" value="AdoMet_MTases"/>
    <property type="match status" value="1"/>
</dbReference>
<accession>A0AAU7JS87</accession>
<name>A0AAU7JS87_9MICO</name>
<sequence length="267" mass="27943">MDGSSFGAGSSTWLGRLGNLRNVVRQEVVRRQLVAYHPPAGAAVLDVGAGQGTQAVALATAGHRVVALEPDPAMRAACTQVLAGQPAEVAARVEVRPGGLADLDAMDETFPLVLCHGVLMYLDSPDEALSALSRRVAPGGVLSVVARNDQALAWRPAARRDWSAVLAALAEQGSARDEGRDATYVNELDVPARADSVEHLAHLLAGHGLTDSAWFGVRVATDGAAVDEPAPPAAELAALLDAEEALGRTEPYRRMATLFHLVARRSG</sequence>
<evidence type="ECO:0000313" key="2">
    <source>
        <dbReference type="EMBL" id="XBO42964.1"/>
    </source>
</evidence>